<name>A0A1I5MVI0_9SPHN</name>
<dbReference type="InterPro" id="IPR007420">
    <property type="entry name" value="DUF465"/>
</dbReference>
<dbReference type="RefSeq" id="WP_090479601.1">
    <property type="nucleotide sequence ID" value="NZ_FOWZ01000002.1"/>
</dbReference>
<accession>A0A1I5MVI0</accession>
<evidence type="ECO:0000313" key="1">
    <source>
        <dbReference type="EMBL" id="SFP13086.1"/>
    </source>
</evidence>
<evidence type="ECO:0008006" key="3">
    <source>
        <dbReference type="Google" id="ProtNLM"/>
    </source>
</evidence>
<dbReference type="EMBL" id="FOWZ01000002">
    <property type="protein sequence ID" value="SFP13086.1"/>
    <property type="molecule type" value="Genomic_DNA"/>
</dbReference>
<proteinExistence type="predicted"/>
<dbReference type="Pfam" id="PF04325">
    <property type="entry name" value="DUF465"/>
    <property type="match status" value="1"/>
</dbReference>
<dbReference type="OrthoDB" id="7585987at2"/>
<dbReference type="Proteomes" id="UP000199331">
    <property type="component" value="Unassembled WGS sequence"/>
</dbReference>
<evidence type="ECO:0000313" key="2">
    <source>
        <dbReference type="Proteomes" id="UP000199331"/>
    </source>
</evidence>
<organism evidence="1 2">
    <name type="scientific">Qipengyuania nanhaisediminis</name>
    <dbReference type="NCBI Taxonomy" id="604088"/>
    <lineage>
        <taxon>Bacteria</taxon>
        <taxon>Pseudomonadati</taxon>
        <taxon>Pseudomonadota</taxon>
        <taxon>Alphaproteobacteria</taxon>
        <taxon>Sphingomonadales</taxon>
        <taxon>Erythrobacteraceae</taxon>
        <taxon>Qipengyuania</taxon>
    </lineage>
</organism>
<dbReference type="STRING" id="604088.SAMN04488060_1566"/>
<dbReference type="InterPro" id="IPR038444">
    <property type="entry name" value="DUF465_sf"/>
</dbReference>
<dbReference type="AlphaFoldDB" id="A0A1I5MVI0"/>
<sequence length="57" mass="7024">MTARTYRLTQIHQRIDERLRLELRKRTPDWLEISRLKKMKLRAKDALHRMAKRARPA</sequence>
<dbReference type="Gene3D" id="6.10.280.50">
    <property type="match status" value="1"/>
</dbReference>
<gene>
    <name evidence="1" type="ORF">SAMN04488060_1566</name>
</gene>
<keyword evidence="2" id="KW-1185">Reference proteome</keyword>
<protein>
    <recommendedName>
        <fullName evidence="3">DUF465 domain-containing protein</fullName>
    </recommendedName>
</protein>
<reference evidence="2" key="1">
    <citation type="submission" date="2016-10" db="EMBL/GenBank/DDBJ databases">
        <authorList>
            <person name="Varghese N."/>
            <person name="Submissions S."/>
        </authorList>
    </citation>
    <scope>NUCLEOTIDE SEQUENCE [LARGE SCALE GENOMIC DNA]</scope>
    <source>
        <strain evidence="2">CGMCC 1.7715</strain>
    </source>
</reference>